<protein>
    <submittedName>
        <fullName evidence="1">COPIA protein</fullName>
    </submittedName>
</protein>
<gene>
    <name evidence="1" type="primary">Gip_3</name>
    <name evidence="1" type="ORF">G6Z75_0009703</name>
</gene>
<evidence type="ECO:0000313" key="1">
    <source>
        <dbReference type="EMBL" id="KAG5306245.1"/>
    </source>
</evidence>
<evidence type="ECO:0000313" key="2">
    <source>
        <dbReference type="Proteomes" id="UP000667349"/>
    </source>
</evidence>
<keyword evidence="2" id="KW-1185">Reference proteome</keyword>
<dbReference type="Proteomes" id="UP000667349">
    <property type="component" value="Unassembled WGS sequence"/>
</dbReference>
<name>A0A836JGQ2_9HYME</name>
<organism evidence="1 2">
    <name type="scientific">Acromyrmex insinuator</name>
    <dbReference type="NCBI Taxonomy" id="230686"/>
    <lineage>
        <taxon>Eukaryota</taxon>
        <taxon>Metazoa</taxon>
        <taxon>Ecdysozoa</taxon>
        <taxon>Arthropoda</taxon>
        <taxon>Hexapoda</taxon>
        <taxon>Insecta</taxon>
        <taxon>Pterygota</taxon>
        <taxon>Neoptera</taxon>
        <taxon>Endopterygota</taxon>
        <taxon>Hymenoptera</taxon>
        <taxon>Apocrita</taxon>
        <taxon>Aculeata</taxon>
        <taxon>Formicoidea</taxon>
        <taxon>Formicidae</taxon>
        <taxon>Myrmicinae</taxon>
        <taxon>Acromyrmex</taxon>
    </lineage>
</organism>
<dbReference type="PANTHER" id="PTHR11439">
    <property type="entry name" value="GAG-POL-RELATED RETROTRANSPOSON"/>
    <property type="match status" value="1"/>
</dbReference>
<accession>A0A836JGQ2</accession>
<comment type="caution">
    <text evidence="1">The sequence shown here is derived from an EMBL/GenBank/DDBJ whole genome shotgun (WGS) entry which is preliminary data.</text>
</comment>
<feature type="non-terminal residue" evidence="1">
    <location>
        <position position="49"/>
    </location>
</feature>
<sequence>MHWQLAKRLLRYLKGTLHYGITYTKDKENLTAYTDSDWAGDMVNRKSYR</sequence>
<proteinExistence type="predicted"/>
<dbReference type="PANTHER" id="PTHR11439:SF483">
    <property type="entry name" value="PEPTIDE SYNTHASE GLIP-LIKE, PUTATIVE (AFU_ORTHOLOGUE AFUA_3G12920)-RELATED"/>
    <property type="match status" value="1"/>
</dbReference>
<dbReference type="EMBL" id="JAANHZ010000847">
    <property type="protein sequence ID" value="KAG5306245.1"/>
    <property type="molecule type" value="Genomic_DNA"/>
</dbReference>
<dbReference type="AlphaFoldDB" id="A0A836JGQ2"/>
<feature type="non-terminal residue" evidence="1">
    <location>
        <position position="1"/>
    </location>
</feature>
<reference evidence="1" key="1">
    <citation type="submission" date="2020-02" db="EMBL/GenBank/DDBJ databases">
        <title>Relaxed selection underlies rapid genomic changes in the transitions from sociality to social parasitism in ants.</title>
        <authorList>
            <person name="Bi X."/>
        </authorList>
    </citation>
    <scope>NUCLEOTIDE SEQUENCE</scope>
    <source>
        <strain evidence="1">BGI-DK2013a</strain>
        <tissue evidence="1">Whole body</tissue>
    </source>
</reference>